<dbReference type="EMBL" id="UINC01141970">
    <property type="protein sequence ID" value="SVD30022.1"/>
    <property type="molecule type" value="Genomic_DNA"/>
</dbReference>
<dbReference type="AlphaFoldDB" id="A0A382U7M3"/>
<evidence type="ECO:0000313" key="2">
    <source>
        <dbReference type="EMBL" id="SVD30022.1"/>
    </source>
</evidence>
<sequence length="77" mass="8864">MDNNGERNIPYPITMETLHRIIKQKTGQIAQLEAENANLMEHVTHLTAQNISLNSELDELHNIEANPEEIWPQEETC</sequence>
<accession>A0A382U7M3</accession>
<evidence type="ECO:0000256" key="1">
    <source>
        <dbReference type="SAM" id="Coils"/>
    </source>
</evidence>
<feature type="coiled-coil region" evidence="1">
    <location>
        <begin position="15"/>
        <end position="49"/>
    </location>
</feature>
<proteinExistence type="predicted"/>
<organism evidence="2">
    <name type="scientific">marine metagenome</name>
    <dbReference type="NCBI Taxonomy" id="408172"/>
    <lineage>
        <taxon>unclassified sequences</taxon>
        <taxon>metagenomes</taxon>
        <taxon>ecological metagenomes</taxon>
    </lineage>
</organism>
<name>A0A382U7M3_9ZZZZ</name>
<protein>
    <submittedName>
        <fullName evidence="2">Uncharacterized protein</fullName>
    </submittedName>
</protein>
<gene>
    <name evidence="2" type="ORF">METZ01_LOCUS382876</name>
</gene>
<keyword evidence="1" id="KW-0175">Coiled coil</keyword>
<reference evidence="2" key="1">
    <citation type="submission" date="2018-05" db="EMBL/GenBank/DDBJ databases">
        <authorList>
            <person name="Lanie J.A."/>
            <person name="Ng W.-L."/>
            <person name="Kazmierczak K.M."/>
            <person name="Andrzejewski T.M."/>
            <person name="Davidsen T.M."/>
            <person name="Wayne K.J."/>
            <person name="Tettelin H."/>
            <person name="Glass J.I."/>
            <person name="Rusch D."/>
            <person name="Podicherti R."/>
            <person name="Tsui H.-C.T."/>
            <person name="Winkler M.E."/>
        </authorList>
    </citation>
    <scope>NUCLEOTIDE SEQUENCE</scope>
</reference>